<evidence type="ECO:0000256" key="1">
    <source>
        <dbReference type="ARBA" id="ARBA00004127"/>
    </source>
</evidence>
<evidence type="ECO:0000256" key="5">
    <source>
        <dbReference type="ARBA" id="ARBA00023136"/>
    </source>
</evidence>
<evidence type="ECO:0000313" key="7">
    <source>
        <dbReference type="EMBL" id="GGG72094.1"/>
    </source>
</evidence>
<evidence type="ECO:0000256" key="2">
    <source>
        <dbReference type="ARBA" id="ARBA00022448"/>
    </source>
</evidence>
<sequence>MEQVSKRRIWGWMFFDWAQQPYATLGLTFVFSPYFAAVAADYFAGTGMAEDAAKAQAQGLWSSAQTVSGIFIALSAPVLGAWADASGRKTPWIAAFAAIAVICAAMLWGLLPDGTGLMLALVAFWVGFTASECAFNLNNATLPALGPPGEVGRISGSALAFGYWGGVVSLFIMLLFFAENDSGTTLIALAPAFGLDPEMREGTRFVGPFIALWLAVFLIPYFLWNREPRSAPVARVRMRQVMSDLKAALAELAHRRSYRNFLIASMLYRDSMGALYAYGGIYARLVLGWEITQIGIFGIIAAIAAALLSWLGGMADKRIGPKPVITTCVWLLIGVSTIIIGMSREHILWIPLPEGSPLPDIIFYLCGAVIGGAGGVLYSASRSMMVRHTDPDRAAEAFGLFALTGKATAFLAPALITFFTLWTQSNQLGFLPVIFLFLGGLVLLAWVQPDGDRAA</sequence>
<evidence type="ECO:0000256" key="4">
    <source>
        <dbReference type="ARBA" id="ARBA00022989"/>
    </source>
</evidence>
<dbReference type="EMBL" id="BMJV01000003">
    <property type="protein sequence ID" value="GGG72094.1"/>
    <property type="molecule type" value="Genomic_DNA"/>
</dbReference>
<feature type="transmembrane region" description="Helical" evidence="6">
    <location>
        <begin position="92"/>
        <end position="111"/>
    </location>
</feature>
<dbReference type="Pfam" id="PF11700">
    <property type="entry name" value="ATG22"/>
    <property type="match status" value="1"/>
</dbReference>
<feature type="transmembrane region" description="Helical" evidence="6">
    <location>
        <begin position="158"/>
        <end position="178"/>
    </location>
</feature>
<keyword evidence="8" id="KW-1185">Reference proteome</keyword>
<dbReference type="InterPro" id="IPR050495">
    <property type="entry name" value="ATG22/LtaA_families"/>
</dbReference>
<accession>A0A8J3EGL0</accession>
<feature type="transmembrane region" description="Helical" evidence="6">
    <location>
        <begin position="205"/>
        <end position="224"/>
    </location>
</feature>
<comment type="subcellular location">
    <subcellularLocation>
        <location evidence="1">Endomembrane system</location>
        <topology evidence="1">Multi-pass membrane protein</topology>
    </subcellularLocation>
</comment>
<keyword evidence="4 6" id="KW-1133">Transmembrane helix</keyword>
<protein>
    <submittedName>
        <fullName evidence="7">MFS transporter</fullName>
    </submittedName>
</protein>
<proteinExistence type="predicted"/>
<feature type="transmembrane region" description="Helical" evidence="6">
    <location>
        <begin position="400"/>
        <end position="422"/>
    </location>
</feature>
<reference evidence="7" key="2">
    <citation type="submission" date="2020-09" db="EMBL/GenBank/DDBJ databases">
        <authorList>
            <person name="Sun Q."/>
            <person name="Zhou Y."/>
        </authorList>
    </citation>
    <scope>NUCLEOTIDE SEQUENCE</scope>
    <source>
        <strain evidence="7">CGMCC 1.15762</strain>
    </source>
</reference>
<organism evidence="7 8">
    <name type="scientific">Salipiger pallidus</name>
    <dbReference type="NCBI Taxonomy" id="1775170"/>
    <lineage>
        <taxon>Bacteria</taxon>
        <taxon>Pseudomonadati</taxon>
        <taxon>Pseudomonadota</taxon>
        <taxon>Alphaproteobacteria</taxon>
        <taxon>Rhodobacterales</taxon>
        <taxon>Roseobacteraceae</taxon>
        <taxon>Salipiger</taxon>
    </lineage>
</organism>
<feature type="transmembrane region" description="Helical" evidence="6">
    <location>
        <begin position="60"/>
        <end position="80"/>
    </location>
</feature>
<dbReference type="PANTHER" id="PTHR23519:SF1">
    <property type="entry name" value="AUTOPHAGY-RELATED PROTEIN 22"/>
    <property type="match status" value="1"/>
</dbReference>
<feature type="transmembrane region" description="Helical" evidence="6">
    <location>
        <begin position="428"/>
        <end position="447"/>
    </location>
</feature>
<keyword evidence="5 6" id="KW-0472">Membrane</keyword>
<feature type="transmembrane region" description="Helical" evidence="6">
    <location>
        <begin position="361"/>
        <end position="380"/>
    </location>
</feature>
<feature type="transmembrane region" description="Helical" evidence="6">
    <location>
        <begin position="323"/>
        <end position="341"/>
    </location>
</feature>
<evidence type="ECO:0000256" key="6">
    <source>
        <dbReference type="SAM" id="Phobius"/>
    </source>
</evidence>
<name>A0A8J3EGL0_9RHOB</name>
<dbReference type="InterPro" id="IPR024671">
    <property type="entry name" value="Atg22-like"/>
</dbReference>
<keyword evidence="2" id="KW-0813">Transport</keyword>
<keyword evidence="3 6" id="KW-0812">Transmembrane</keyword>
<comment type="caution">
    <text evidence="7">The sequence shown here is derived from an EMBL/GenBank/DDBJ whole genome shotgun (WGS) entry which is preliminary data.</text>
</comment>
<feature type="transmembrane region" description="Helical" evidence="6">
    <location>
        <begin position="291"/>
        <end position="311"/>
    </location>
</feature>
<feature type="transmembrane region" description="Helical" evidence="6">
    <location>
        <begin position="21"/>
        <end position="40"/>
    </location>
</feature>
<dbReference type="SUPFAM" id="SSF103473">
    <property type="entry name" value="MFS general substrate transporter"/>
    <property type="match status" value="1"/>
</dbReference>
<evidence type="ECO:0000313" key="8">
    <source>
        <dbReference type="Proteomes" id="UP000617145"/>
    </source>
</evidence>
<dbReference type="InterPro" id="IPR036259">
    <property type="entry name" value="MFS_trans_sf"/>
</dbReference>
<dbReference type="GO" id="GO:0012505">
    <property type="term" value="C:endomembrane system"/>
    <property type="evidence" value="ECO:0007669"/>
    <property type="project" value="UniProtKB-SubCell"/>
</dbReference>
<reference evidence="7" key="1">
    <citation type="journal article" date="2014" name="Int. J. Syst. Evol. Microbiol.">
        <title>Complete genome sequence of Corynebacterium casei LMG S-19264T (=DSM 44701T), isolated from a smear-ripened cheese.</title>
        <authorList>
            <consortium name="US DOE Joint Genome Institute (JGI-PGF)"/>
            <person name="Walter F."/>
            <person name="Albersmeier A."/>
            <person name="Kalinowski J."/>
            <person name="Ruckert C."/>
        </authorList>
    </citation>
    <scope>NUCLEOTIDE SEQUENCE</scope>
    <source>
        <strain evidence="7">CGMCC 1.15762</strain>
    </source>
</reference>
<evidence type="ECO:0000256" key="3">
    <source>
        <dbReference type="ARBA" id="ARBA00022692"/>
    </source>
</evidence>
<dbReference type="Proteomes" id="UP000617145">
    <property type="component" value="Unassembled WGS sequence"/>
</dbReference>
<feature type="transmembrane region" description="Helical" evidence="6">
    <location>
        <begin position="117"/>
        <end position="137"/>
    </location>
</feature>
<dbReference type="RefSeq" id="WP_188790085.1">
    <property type="nucleotide sequence ID" value="NZ_BMJV01000003.1"/>
</dbReference>
<dbReference type="AlphaFoldDB" id="A0A8J3EGL0"/>
<gene>
    <name evidence="7" type="ORF">GCM10011415_20110</name>
</gene>
<feature type="transmembrane region" description="Helical" evidence="6">
    <location>
        <begin position="261"/>
        <end position="279"/>
    </location>
</feature>
<dbReference type="Gene3D" id="1.20.1250.20">
    <property type="entry name" value="MFS general substrate transporter like domains"/>
    <property type="match status" value="2"/>
</dbReference>
<dbReference type="PANTHER" id="PTHR23519">
    <property type="entry name" value="AUTOPHAGY-RELATED PROTEIN 22"/>
    <property type="match status" value="1"/>
</dbReference>